<dbReference type="CDD" id="cd10719">
    <property type="entry name" value="DnaJ_zf"/>
    <property type="match status" value="1"/>
</dbReference>
<dbReference type="SUPFAM" id="SSF57938">
    <property type="entry name" value="DnaJ/Hsp40 cysteine-rich domain"/>
    <property type="match status" value="1"/>
</dbReference>
<comment type="caution">
    <text evidence="10">The sequence shown here is derived from an EMBL/GenBank/DDBJ whole genome shotgun (WGS) entry which is preliminary data.</text>
</comment>
<dbReference type="PROSITE" id="PS51188">
    <property type="entry name" value="ZF_CR"/>
    <property type="match status" value="1"/>
</dbReference>
<keyword evidence="11" id="KW-1185">Reference proteome</keyword>
<dbReference type="CDD" id="cd06257">
    <property type="entry name" value="DnaJ"/>
    <property type="match status" value="1"/>
</dbReference>
<dbReference type="VEuPathDB" id="FungiDB:T552_01933"/>
<feature type="zinc finger region" description="CR-type" evidence="7">
    <location>
        <begin position="214"/>
        <end position="295"/>
    </location>
</feature>
<dbReference type="FunFam" id="2.60.260.20:FF:000005">
    <property type="entry name" value="Chaperone protein dnaJ 1, mitochondrial"/>
    <property type="match status" value="1"/>
</dbReference>
<dbReference type="InterPro" id="IPR001305">
    <property type="entry name" value="HSP_DnaJ_Cys-rich_dom"/>
</dbReference>
<dbReference type="GO" id="GO:0005759">
    <property type="term" value="C:mitochondrial matrix"/>
    <property type="evidence" value="ECO:0007669"/>
    <property type="project" value="EnsemblFungi"/>
</dbReference>
<dbReference type="PANTHER" id="PTHR43096:SF52">
    <property type="entry name" value="DNAJ HOMOLOG 1, MITOCHONDRIAL-RELATED"/>
    <property type="match status" value="1"/>
</dbReference>
<dbReference type="InterPro" id="IPR008971">
    <property type="entry name" value="HSP40/DnaJ_pept-bd"/>
</dbReference>
<evidence type="ECO:0000313" key="10">
    <source>
        <dbReference type="EMBL" id="KTW28071.1"/>
    </source>
</evidence>
<gene>
    <name evidence="10" type="ORF">T552_01933</name>
</gene>
<reference evidence="11" key="1">
    <citation type="journal article" date="2016" name="Nat. Commun.">
        <title>Genome analysis of three Pneumocystis species reveals adaptation mechanisms to life exclusively in mammalian hosts.</title>
        <authorList>
            <person name="Ma L."/>
            <person name="Chen Z."/>
            <person name="Huang D.W."/>
            <person name="Kutty G."/>
            <person name="Ishihara M."/>
            <person name="Wang H."/>
            <person name="Abouelleil A."/>
            <person name="Bishop L."/>
            <person name="Davey E."/>
            <person name="Deng R."/>
            <person name="Deng X."/>
            <person name="Fan L."/>
            <person name="Fantoni G."/>
            <person name="Fitzgerald M."/>
            <person name="Gogineni E."/>
            <person name="Goldberg J.M."/>
            <person name="Handley G."/>
            <person name="Hu X."/>
            <person name="Huber C."/>
            <person name="Jiao X."/>
            <person name="Jones K."/>
            <person name="Levin J.Z."/>
            <person name="Liu Y."/>
            <person name="Macdonald P."/>
            <person name="Melnikov A."/>
            <person name="Raley C."/>
            <person name="Sassi M."/>
            <person name="Sherman B.T."/>
            <person name="Song X."/>
            <person name="Sykes S."/>
            <person name="Tran B."/>
            <person name="Walsh L."/>
            <person name="Xia Y."/>
            <person name="Yang J."/>
            <person name="Young S."/>
            <person name="Zeng Q."/>
            <person name="Zheng X."/>
            <person name="Stephens R."/>
            <person name="Nusbaum C."/>
            <person name="Birren B.W."/>
            <person name="Azadi P."/>
            <person name="Lempicki R.A."/>
            <person name="Cuomo C.A."/>
            <person name="Kovacs J.A."/>
        </authorList>
    </citation>
    <scope>NUCLEOTIDE SEQUENCE [LARGE SCALE GENOMIC DNA]</scope>
    <source>
        <strain evidence="11">B80</strain>
    </source>
</reference>
<dbReference type="Gene3D" id="2.10.230.10">
    <property type="entry name" value="Heat shock protein DnaJ, cysteine-rich domain"/>
    <property type="match status" value="1"/>
</dbReference>
<dbReference type="Pfam" id="PF01556">
    <property type="entry name" value="DnaJ_C"/>
    <property type="match status" value="1"/>
</dbReference>
<dbReference type="GO" id="GO:0006515">
    <property type="term" value="P:protein quality control for misfolded or incompletely synthesized proteins"/>
    <property type="evidence" value="ECO:0007669"/>
    <property type="project" value="EnsemblFungi"/>
</dbReference>
<accession>A0A0W4ZI75</accession>
<evidence type="ECO:0000256" key="6">
    <source>
        <dbReference type="ARBA" id="ARBA00072890"/>
    </source>
</evidence>
<dbReference type="GO" id="GO:0051082">
    <property type="term" value="F:unfolded protein binding"/>
    <property type="evidence" value="ECO:0007669"/>
    <property type="project" value="EnsemblFungi"/>
</dbReference>
<dbReference type="Pfam" id="PF00226">
    <property type="entry name" value="DnaJ"/>
    <property type="match status" value="1"/>
</dbReference>
<evidence type="ECO:0000259" key="8">
    <source>
        <dbReference type="PROSITE" id="PS50076"/>
    </source>
</evidence>
<dbReference type="GO" id="GO:0001671">
    <property type="term" value="F:ATPase activator activity"/>
    <property type="evidence" value="ECO:0007669"/>
    <property type="project" value="EnsemblFungi"/>
</dbReference>
<dbReference type="InterPro" id="IPR012724">
    <property type="entry name" value="DnaJ"/>
</dbReference>
<dbReference type="GeneID" id="28936697"/>
<dbReference type="Pfam" id="PF00684">
    <property type="entry name" value="DnaJ_CXXCXGXG"/>
    <property type="match status" value="1"/>
</dbReference>
<dbReference type="FunFam" id="2.10.230.10:FF:000001">
    <property type="entry name" value="DnaJ subfamily A member 2"/>
    <property type="match status" value="1"/>
</dbReference>
<evidence type="ECO:0000259" key="9">
    <source>
        <dbReference type="PROSITE" id="PS51188"/>
    </source>
</evidence>
<dbReference type="Gene3D" id="2.60.260.20">
    <property type="entry name" value="Urease metallochaperone UreE, N-terminal domain"/>
    <property type="match status" value="2"/>
</dbReference>
<evidence type="ECO:0000313" key="11">
    <source>
        <dbReference type="Proteomes" id="UP000054454"/>
    </source>
</evidence>
<dbReference type="PROSITE" id="PS50076">
    <property type="entry name" value="DNAJ_2"/>
    <property type="match status" value="1"/>
</dbReference>
<dbReference type="GO" id="GO:0008270">
    <property type="term" value="F:zinc ion binding"/>
    <property type="evidence" value="ECO:0007669"/>
    <property type="project" value="UniProtKB-KW"/>
</dbReference>
<sequence length="479" mass="53020">MVNPRWMRCSSGLQSFRFLNKFLVGPKMKQIEKSKIRNFWNKNAIEYKDLYQGVRRSFFHTSGKALAMKDPYATLNINRDASISDIKKAYFKLAKQYHPDTNKEKGAQEKFLEIQQAYEACFRSILILSDPKKRSKYDQYGSSAFESSKFGTEGSSDFEDFGNFSNMRGFPFDDLFGAFGFGGKTGARSNVNEVLVGNDIEVQTSISFMEAAKGGTKSIHINPLVICKTCSGSGLKSGQKRSACQRCGGTGTRVHIMQGGFQVASTCEYCKGAGVTILPGSECWNCHGDGVVKEKKVINLDIPAGIEDGMRMRLAGEGNAPQVAISGARVRNGDLHVRIRVMSHPLFRRKGSDIFHTVTIPMTTAALGGTIKVPTLDDDVELKIPSGTATGDVIVMNGKGVERLYSNGIKGDIKYDFKVSMPKTLSPYERTLLEQLALSMGDHTAKKDIPINQEIDSNKKSQDGFLKRTFRRLQYSNDS</sequence>
<evidence type="ECO:0000256" key="4">
    <source>
        <dbReference type="ARBA" id="ARBA00022833"/>
    </source>
</evidence>
<dbReference type="InterPro" id="IPR001623">
    <property type="entry name" value="DnaJ_domain"/>
</dbReference>
<dbReference type="HAMAP" id="MF_01152">
    <property type="entry name" value="DnaJ"/>
    <property type="match status" value="1"/>
</dbReference>
<evidence type="ECO:0000256" key="5">
    <source>
        <dbReference type="ARBA" id="ARBA00023186"/>
    </source>
</evidence>
<dbReference type="AlphaFoldDB" id="A0A0W4ZI75"/>
<evidence type="ECO:0000256" key="2">
    <source>
        <dbReference type="ARBA" id="ARBA00022737"/>
    </source>
</evidence>
<feature type="domain" description="CR-type" evidence="9">
    <location>
        <begin position="214"/>
        <end position="295"/>
    </location>
</feature>
<dbReference type="CDD" id="cd10747">
    <property type="entry name" value="DnaJ_C"/>
    <property type="match status" value="1"/>
</dbReference>
<evidence type="ECO:0000256" key="7">
    <source>
        <dbReference type="PROSITE-ProRule" id="PRU00546"/>
    </source>
</evidence>
<evidence type="ECO:0000256" key="3">
    <source>
        <dbReference type="ARBA" id="ARBA00022771"/>
    </source>
</evidence>
<keyword evidence="4 7" id="KW-0862">Zinc</keyword>
<dbReference type="GO" id="GO:0009408">
    <property type="term" value="P:response to heat"/>
    <property type="evidence" value="ECO:0007669"/>
    <property type="project" value="EnsemblFungi"/>
</dbReference>
<dbReference type="Gene3D" id="1.10.287.110">
    <property type="entry name" value="DnaJ domain"/>
    <property type="match status" value="1"/>
</dbReference>
<keyword evidence="3 7" id="KW-0863">Zinc-finger</keyword>
<dbReference type="SUPFAM" id="SSF49493">
    <property type="entry name" value="HSP40/DnaJ peptide-binding domain"/>
    <property type="match status" value="2"/>
</dbReference>
<dbReference type="GO" id="GO:0006458">
    <property type="term" value="P:'de novo' protein folding"/>
    <property type="evidence" value="ECO:0007669"/>
    <property type="project" value="EnsemblFungi"/>
</dbReference>
<dbReference type="RefSeq" id="XP_018225780.1">
    <property type="nucleotide sequence ID" value="XM_018370494.1"/>
</dbReference>
<proteinExistence type="inferred from homology"/>
<dbReference type="SUPFAM" id="SSF46565">
    <property type="entry name" value="Chaperone J-domain"/>
    <property type="match status" value="1"/>
</dbReference>
<dbReference type="PANTHER" id="PTHR43096">
    <property type="entry name" value="DNAJ HOMOLOG 1, MITOCHONDRIAL-RELATED"/>
    <property type="match status" value="1"/>
</dbReference>
<protein>
    <recommendedName>
        <fullName evidence="6">DnaJ homolog 1, mitochondrial</fullName>
    </recommendedName>
</protein>
<name>A0A0W4ZI75_PNEC8</name>
<keyword evidence="5" id="KW-0143">Chaperone</keyword>
<dbReference type="EMBL" id="LFVZ01000008">
    <property type="protein sequence ID" value="KTW28071.1"/>
    <property type="molecule type" value="Genomic_DNA"/>
</dbReference>
<dbReference type="OrthoDB" id="10256793at2759"/>
<keyword evidence="1 7" id="KW-0479">Metal-binding</keyword>
<dbReference type="Proteomes" id="UP000054454">
    <property type="component" value="Unassembled WGS sequence"/>
</dbReference>
<feature type="domain" description="J" evidence="8">
    <location>
        <begin position="70"/>
        <end position="141"/>
    </location>
</feature>
<dbReference type="GO" id="GO:0042026">
    <property type="term" value="P:protein refolding"/>
    <property type="evidence" value="ECO:0007669"/>
    <property type="project" value="EnsemblFungi"/>
</dbReference>
<dbReference type="GO" id="GO:0031072">
    <property type="term" value="F:heat shock protein binding"/>
    <property type="evidence" value="ECO:0007669"/>
    <property type="project" value="InterPro"/>
</dbReference>
<dbReference type="SMART" id="SM00271">
    <property type="entry name" value="DnaJ"/>
    <property type="match status" value="1"/>
</dbReference>
<organism evidence="10 11">
    <name type="scientific">Pneumocystis carinii (strain B80)</name>
    <name type="common">Rat pneumocystis pneumonia agent</name>
    <name type="synonym">Pneumocystis carinii f. sp. carinii</name>
    <dbReference type="NCBI Taxonomy" id="1408658"/>
    <lineage>
        <taxon>Eukaryota</taxon>
        <taxon>Fungi</taxon>
        <taxon>Dikarya</taxon>
        <taxon>Ascomycota</taxon>
        <taxon>Taphrinomycotina</taxon>
        <taxon>Pneumocystomycetes</taxon>
        <taxon>Pneumocystaceae</taxon>
        <taxon>Pneumocystis</taxon>
    </lineage>
</organism>
<dbReference type="InterPro" id="IPR036410">
    <property type="entry name" value="HSP_DnaJ_Cys-rich_dom_sf"/>
</dbReference>
<dbReference type="InterPro" id="IPR036869">
    <property type="entry name" value="J_dom_sf"/>
</dbReference>
<evidence type="ECO:0000256" key="1">
    <source>
        <dbReference type="ARBA" id="ARBA00022723"/>
    </source>
</evidence>
<dbReference type="GO" id="GO:0005524">
    <property type="term" value="F:ATP binding"/>
    <property type="evidence" value="ECO:0007669"/>
    <property type="project" value="InterPro"/>
</dbReference>
<dbReference type="PRINTS" id="PR00625">
    <property type="entry name" value="JDOMAIN"/>
</dbReference>
<dbReference type="InterPro" id="IPR002939">
    <property type="entry name" value="DnaJ_C"/>
</dbReference>
<keyword evidence="2" id="KW-0677">Repeat</keyword>